<dbReference type="EMBL" id="OUNC01000045">
    <property type="protein sequence ID" value="SPP29476.1"/>
    <property type="molecule type" value="Genomic_DNA"/>
</dbReference>
<dbReference type="Pfam" id="PF12802">
    <property type="entry name" value="MarR_2"/>
    <property type="match status" value="1"/>
</dbReference>
<name>A0A2X0Q366_BROTH</name>
<dbReference type="GeneID" id="66537590"/>
<dbReference type="InterPro" id="IPR036388">
    <property type="entry name" value="WH-like_DNA-bd_sf"/>
</dbReference>
<dbReference type="PANTHER" id="PTHR42756:SF1">
    <property type="entry name" value="TRANSCRIPTIONAL REPRESSOR OF EMRAB OPERON"/>
    <property type="match status" value="1"/>
</dbReference>
<dbReference type="InterPro" id="IPR000835">
    <property type="entry name" value="HTH_MarR-typ"/>
</dbReference>
<dbReference type="InterPro" id="IPR036390">
    <property type="entry name" value="WH_DNA-bd_sf"/>
</dbReference>
<dbReference type="Gene3D" id="1.10.10.10">
    <property type="entry name" value="Winged helix-like DNA-binding domain superfamily/Winged helix DNA-binding domain"/>
    <property type="match status" value="1"/>
</dbReference>
<evidence type="ECO:0000259" key="4">
    <source>
        <dbReference type="PROSITE" id="PS50995"/>
    </source>
</evidence>
<evidence type="ECO:0000256" key="3">
    <source>
        <dbReference type="ARBA" id="ARBA00023163"/>
    </source>
</evidence>
<dbReference type="PANTHER" id="PTHR42756">
    <property type="entry name" value="TRANSCRIPTIONAL REGULATOR, MARR"/>
    <property type="match status" value="1"/>
</dbReference>
<dbReference type="PRINTS" id="PR00598">
    <property type="entry name" value="HTHMARR"/>
</dbReference>
<proteinExistence type="predicted"/>
<dbReference type="GO" id="GO:0003700">
    <property type="term" value="F:DNA-binding transcription factor activity"/>
    <property type="evidence" value="ECO:0007669"/>
    <property type="project" value="InterPro"/>
</dbReference>
<sequence>MSILADKKVDFDKKLALFYFGYRSFIKTADDLVEHYQLSKVHRRILFFVVRMPGLTVKELLDVLDITKQALNRPMQELVDKGWVETIQNSEDKRKKNVYVTASGKAIDDKISAAQIEKMQTIFTETGDPTGEVWTAIMEKYAVQIDKDFLKRMD</sequence>
<keyword evidence="1" id="KW-0805">Transcription regulation</keyword>
<evidence type="ECO:0000256" key="2">
    <source>
        <dbReference type="ARBA" id="ARBA00023125"/>
    </source>
</evidence>
<dbReference type="SUPFAM" id="SSF46785">
    <property type="entry name" value="Winged helix' DNA-binding domain"/>
    <property type="match status" value="1"/>
</dbReference>
<dbReference type="AlphaFoldDB" id="A0A2X0Q366"/>
<evidence type="ECO:0000313" key="6">
    <source>
        <dbReference type="Proteomes" id="UP000270190"/>
    </source>
</evidence>
<keyword evidence="3" id="KW-0804">Transcription</keyword>
<feature type="domain" description="HTH marR-type" evidence="4">
    <location>
        <begin position="1"/>
        <end position="143"/>
    </location>
</feature>
<keyword evidence="2" id="KW-0238">DNA-binding</keyword>
<evidence type="ECO:0000313" key="5">
    <source>
        <dbReference type="EMBL" id="SPP29476.1"/>
    </source>
</evidence>
<dbReference type="PROSITE" id="PS50995">
    <property type="entry name" value="HTH_MARR_2"/>
    <property type="match status" value="1"/>
</dbReference>
<dbReference type="RefSeq" id="WP_029091079.1">
    <property type="nucleotide sequence ID" value="NZ_CBCPIX010000003.1"/>
</dbReference>
<dbReference type="Proteomes" id="UP000270190">
    <property type="component" value="Unassembled WGS sequence"/>
</dbReference>
<dbReference type="InterPro" id="IPR023187">
    <property type="entry name" value="Tscrpt_reg_MarR-type_CS"/>
</dbReference>
<evidence type="ECO:0000256" key="1">
    <source>
        <dbReference type="ARBA" id="ARBA00023015"/>
    </source>
</evidence>
<accession>A0A2X0Q366</accession>
<protein>
    <submittedName>
        <fullName evidence="5">Putative HTH-type transcriptional regulator, MarR family</fullName>
    </submittedName>
</protein>
<gene>
    <name evidence="5" type="ORF">BTBSAS_50124</name>
</gene>
<reference evidence="6" key="1">
    <citation type="submission" date="2018-04" db="EMBL/GenBank/DDBJ databases">
        <authorList>
            <person name="Illikoud N."/>
        </authorList>
    </citation>
    <scope>NUCLEOTIDE SEQUENCE [LARGE SCALE GENOMIC DNA]</scope>
</reference>
<organism evidence="5 6">
    <name type="scientific">Brochothrix thermosphacta</name>
    <name type="common">Microbacterium thermosphactum</name>
    <dbReference type="NCBI Taxonomy" id="2756"/>
    <lineage>
        <taxon>Bacteria</taxon>
        <taxon>Bacillati</taxon>
        <taxon>Bacillota</taxon>
        <taxon>Bacilli</taxon>
        <taxon>Bacillales</taxon>
        <taxon>Listeriaceae</taxon>
        <taxon>Brochothrix</taxon>
    </lineage>
</organism>
<dbReference type="GO" id="GO:0003677">
    <property type="term" value="F:DNA binding"/>
    <property type="evidence" value="ECO:0007669"/>
    <property type="project" value="UniProtKB-KW"/>
</dbReference>
<dbReference type="SMART" id="SM00347">
    <property type="entry name" value="HTH_MARR"/>
    <property type="match status" value="1"/>
</dbReference>
<dbReference type="PROSITE" id="PS01117">
    <property type="entry name" value="HTH_MARR_1"/>
    <property type="match status" value="1"/>
</dbReference>